<keyword evidence="9" id="KW-1185">Reference proteome</keyword>
<feature type="transmembrane region" description="Helical" evidence="7">
    <location>
        <begin position="104"/>
        <end position="122"/>
    </location>
</feature>
<gene>
    <name evidence="8" type="ORF">ACFPOF_12395</name>
</gene>
<evidence type="ECO:0000256" key="7">
    <source>
        <dbReference type="SAM" id="Phobius"/>
    </source>
</evidence>
<keyword evidence="6 7" id="KW-0472">Membrane</keyword>
<dbReference type="EMBL" id="JBHSMI010000023">
    <property type="protein sequence ID" value="MFC5403533.1"/>
    <property type="molecule type" value="Genomic_DNA"/>
</dbReference>
<feature type="transmembrane region" description="Helical" evidence="7">
    <location>
        <begin position="163"/>
        <end position="182"/>
    </location>
</feature>
<evidence type="ECO:0000256" key="3">
    <source>
        <dbReference type="ARBA" id="ARBA00022475"/>
    </source>
</evidence>
<dbReference type="PANTHER" id="PTHR30106:SF2">
    <property type="entry name" value="UPF0324 INNER MEMBRANE PROTEIN YEIH"/>
    <property type="match status" value="1"/>
</dbReference>
<evidence type="ECO:0000256" key="5">
    <source>
        <dbReference type="ARBA" id="ARBA00022989"/>
    </source>
</evidence>
<evidence type="ECO:0000256" key="2">
    <source>
        <dbReference type="ARBA" id="ARBA00007977"/>
    </source>
</evidence>
<proteinExistence type="inferred from homology"/>
<evidence type="ECO:0000313" key="9">
    <source>
        <dbReference type="Proteomes" id="UP001596113"/>
    </source>
</evidence>
<dbReference type="Pfam" id="PF03601">
    <property type="entry name" value="Cons_hypoth698"/>
    <property type="match status" value="1"/>
</dbReference>
<feature type="transmembrane region" description="Helical" evidence="7">
    <location>
        <begin position="134"/>
        <end position="151"/>
    </location>
</feature>
<feature type="transmembrane region" description="Helical" evidence="7">
    <location>
        <begin position="21"/>
        <end position="40"/>
    </location>
</feature>
<keyword evidence="3" id="KW-1003">Cell membrane</keyword>
<accession>A0ABW0HSZ8</accession>
<feature type="transmembrane region" description="Helical" evidence="7">
    <location>
        <begin position="346"/>
        <end position="365"/>
    </location>
</feature>
<organism evidence="8 9">
    <name type="scientific">Cohnella soli</name>
    <dbReference type="NCBI Taxonomy" id="425005"/>
    <lineage>
        <taxon>Bacteria</taxon>
        <taxon>Bacillati</taxon>
        <taxon>Bacillota</taxon>
        <taxon>Bacilli</taxon>
        <taxon>Bacillales</taxon>
        <taxon>Paenibacillaceae</taxon>
        <taxon>Cohnella</taxon>
    </lineage>
</organism>
<dbReference type="RefSeq" id="WP_378132966.1">
    <property type="nucleotide sequence ID" value="NZ_JBHSMI010000023.1"/>
</dbReference>
<evidence type="ECO:0000256" key="1">
    <source>
        <dbReference type="ARBA" id="ARBA00004651"/>
    </source>
</evidence>
<feature type="transmembrane region" description="Helical" evidence="7">
    <location>
        <begin position="313"/>
        <end position="334"/>
    </location>
</feature>
<reference evidence="9" key="1">
    <citation type="journal article" date="2019" name="Int. J. Syst. Evol. Microbiol.">
        <title>The Global Catalogue of Microorganisms (GCM) 10K type strain sequencing project: providing services to taxonomists for standard genome sequencing and annotation.</title>
        <authorList>
            <consortium name="The Broad Institute Genomics Platform"/>
            <consortium name="The Broad Institute Genome Sequencing Center for Infectious Disease"/>
            <person name="Wu L."/>
            <person name="Ma J."/>
        </authorList>
    </citation>
    <scope>NUCLEOTIDE SEQUENCE [LARGE SCALE GENOMIC DNA]</scope>
    <source>
        <strain evidence="9">CGMCC 1.18575</strain>
    </source>
</reference>
<protein>
    <submittedName>
        <fullName evidence="8">YeiH family protein</fullName>
    </submittedName>
</protein>
<sequence length="367" mass="38899">MLTNRLRAASTSPTTLPQPTIAGILFTLLIALLGWGLSFLPGLDRIGPLACALFLAATYRYRFGYPLALAQGIRFSSGTLLRIAIVLYGLKLNVADLLHHGLPLLARSAGTVAFSLVAVLLLGRWLRADAKLTALLAVGTAICGAAAIAAISPLLKSRDEDTAVSAGLIALIGTGFAAAYTLLQPWLPIDASQYGIWSGLTLHEIAHVAMAAAPAGENALADGLLAKLCRVALLVPTCLAIVAFPALRERFLRKRSVATQTESVPGNIINDVVRKQTRPAFPFPWFLLGFVATSLFGTYALPVLVDATEASALLHFISIATTLLLAMAMAGLGLNVDLRNFRSRALRPFTAMLIASLLLSALTYFTL</sequence>
<comment type="caution">
    <text evidence="8">The sequence shown here is derived from an EMBL/GenBank/DDBJ whole genome shotgun (WGS) entry which is preliminary data.</text>
</comment>
<keyword evidence="4 7" id="KW-0812">Transmembrane</keyword>
<evidence type="ECO:0000256" key="6">
    <source>
        <dbReference type="ARBA" id="ARBA00023136"/>
    </source>
</evidence>
<keyword evidence="5 7" id="KW-1133">Transmembrane helix</keyword>
<comment type="similarity">
    <text evidence="2">Belongs to the UPF0324 family.</text>
</comment>
<feature type="transmembrane region" description="Helical" evidence="7">
    <location>
        <begin position="194"/>
        <end position="213"/>
    </location>
</feature>
<evidence type="ECO:0000256" key="4">
    <source>
        <dbReference type="ARBA" id="ARBA00022692"/>
    </source>
</evidence>
<dbReference type="PANTHER" id="PTHR30106">
    <property type="entry name" value="INNER MEMBRANE PROTEIN YEIH-RELATED"/>
    <property type="match status" value="1"/>
</dbReference>
<comment type="subcellular location">
    <subcellularLocation>
        <location evidence="1">Cell membrane</location>
        <topology evidence="1">Multi-pass membrane protein</topology>
    </subcellularLocation>
</comment>
<dbReference type="Proteomes" id="UP001596113">
    <property type="component" value="Unassembled WGS sequence"/>
</dbReference>
<dbReference type="InterPro" id="IPR018383">
    <property type="entry name" value="UPF0324_pro"/>
</dbReference>
<name>A0ABW0HSZ8_9BACL</name>
<evidence type="ECO:0000313" key="8">
    <source>
        <dbReference type="EMBL" id="MFC5403533.1"/>
    </source>
</evidence>
<feature type="transmembrane region" description="Helical" evidence="7">
    <location>
        <begin position="225"/>
        <end position="247"/>
    </location>
</feature>
<feature type="transmembrane region" description="Helical" evidence="7">
    <location>
        <begin position="283"/>
        <end position="301"/>
    </location>
</feature>